<dbReference type="AlphaFoldDB" id="A0A917VHW5"/>
<reference evidence="3" key="2">
    <citation type="submission" date="2020-09" db="EMBL/GenBank/DDBJ databases">
        <authorList>
            <person name="Sun Q."/>
            <person name="Ohkuma M."/>
        </authorList>
    </citation>
    <scope>NUCLEOTIDE SEQUENCE</scope>
    <source>
        <strain evidence="3">JCM 3035</strain>
    </source>
</reference>
<comment type="caution">
    <text evidence="3">The sequence shown here is derived from an EMBL/GenBank/DDBJ whole genome shotgun (WGS) entry which is preliminary data.</text>
</comment>
<feature type="transmembrane region" description="Helical" evidence="2">
    <location>
        <begin position="231"/>
        <end position="253"/>
    </location>
</feature>
<feature type="transmembrane region" description="Helical" evidence="2">
    <location>
        <begin position="38"/>
        <end position="59"/>
    </location>
</feature>
<evidence type="ECO:0000256" key="2">
    <source>
        <dbReference type="SAM" id="Phobius"/>
    </source>
</evidence>
<feature type="transmembrane region" description="Helical" evidence="2">
    <location>
        <begin position="181"/>
        <end position="204"/>
    </location>
</feature>
<dbReference type="EMBL" id="BMPQ01000014">
    <property type="protein sequence ID" value="GGK84689.1"/>
    <property type="molecule type" value="Genomic_DNA"/>
</dbReference>
<name>A0A917VHW5_9ACTN</name>
<feature type="transmembrane region" description="Helical" evidence="2">
    <location>
        <begin position="71"/>
        <end position="94"/>
    </location>
</feature>
<keyword evidence="4" id="KW-1185">Reference proteome</keyword>
<dbReference type="RefSeq" id="WP_189324275.1">
    <property type="nucleotide sequence ID" value="NZ_BMPQ01000014.1"/>
</dbReference>
<feature type="transmembrane region" description="Helical" evidence="2">
    <location>
        <begin position="273"/>
        <end position="301"/>
    </location>
</feature>
<feature type="transmembrane region" description="Helical" evidence="2">
    <location>
        <begin position="106"/>
        <end position="125"/>
    </location>
</feature>
<organism evidence="3 4">
    <name type="scientific">Streptomyces flaveus</name>
    <dbReference type="NCBI Taxonomy" id="66370"/>
    <lineage>
        <taxon>Bacteria</taxon>
        <taxon>Bacillati</taxon>
        <taxon>Actinomycetota</taxon>
        <taxon>Actinomycetes</taxon>
        <taxon>Kitasatosporales</taxon>
        <taxon>Streptomycetaceae</taxon>
        <taxon>Streptomyces</taxon>
        <taxon>Streptomyces aurantiacus group</taxon>
    </lineage>
</organism>
<feature type="compositionally biased region" description="Low complexity" evidence="1">
    <location>
        <begin position="1"/>
        <end position="17"/>
    </location>
</feature>
<accession>A0A917VHW5</accession>
<feature type="region of interest" description="Disordered" evidence="1">
    <location>
        <begin position="1"/>
        <end position="31"/>
    </location>
</feature>
<reference evidence="3" key="1">
    <citation type="journal article" date="2014" name="Int. J. Syst. Evol. Microbiol.">
        <title>Complete genome sequence of Corynebacterium casei LMG S-19264T (=DSM 44701T), isolated from a smear-ripened cheese.</title>
        <authorList>
            <consortium name="US DOE Joint Genome Institute (JGI-PGF)"/>
            <person name="Walter F."/>
            <person name="Albersmeier A."/>
            <person name="Kalinowski J."/>
            <person name="Ruckert C."/>
        </authorList>
    </citation>
    <scope>NUCLEOTIDE SEQUENCE</scope>
    <source>
        <strain evidence="3">JCM 3035</strain>
    </source>
</reference>
<protein>
    <submittedName>
        <fullName evidence="3">Uncharacterized protein</fullName>
    </submittedName>
</protein>
<feature type="transmembrane region" description="Helical" evidence="2">
    <location>
        <begin position="399"/>
        <end position="416"/>
    </location>
</feature>
<feature type="compositionally biased region" description="Pro residues" evidence="1">
    <location>
        <begin position="18"/>
        <end position="28"/>
    </location>
</feature>
<keyword evidence="2" id="KW-1133">Transmembrane helix</keyword>
<dbReference type="Proteomes" id="UP000637788">
    <property type="component" value="Unassembled WGS sequence"/>
</dbReference>
<evidence type="ECO:0000256" key="1">
    <source>
        <dbReference type="SAM" id="MobiDB-lite"/>
    </source>
</evidence>
<sequence length="611" mass="66299">MAGAYAASSYSGHSTSPHAPPGPAPEPSSPGWSRWRRLGPGALTALGILPASVAAWLLSLRGVRLDRMGDLGLLQVLPVLFWVALALLTLGFCVAAGDRRTPHGCFAAYVLALVAVLHATPPLLYQELRYSWAWKHVAVIDAMVRHNGEVPDAGGFTIYNQWPGFFELNASLLRATGLESAVGYAVWAQLLANVVLLGPLLLIYRSITSNRRLIWGAVWIYYSCSWVGQDYFAPQAFTFLLFASVVALVVRQLPSSGSPGTRAPREGWPVGRLTLVLVIEAAIVCSHQLTPLMLISALLLLSLPRRNRRVTLPALGGAVVLTMAWDATVARPYVSGNLHSFLDALTQPEANIWSGVSRLAEAAPSQVMVSWIERGLSGSVLLLAVIGLAARGWTRRTPLPWLMLFPFPLVMVNAYGGEMVFRAYMFALPAAALLVTALLLPSGGRRLPARMLGVYVLLLAMIGSLVFGYYSKEAMNRFSSDEVAATRFATTRTPTGSLIISVTFAVPGLETHYDRHERAEIIEESPSTKRLLLRDPLAGLEPLVGRAGNKPAYVLLNRAQTADLRLSNELPAGFVGRLESALAEATDFTVVYRNDDAVVYRFDPPREGRPG</sequence>
<keyword evidence="2" id="KW-0472">Membrane</keyword>
<keyword evidence="2" id="KW-0812">Transmembrane</keyword>
<proteinExistence type="predicted"/>
<gene>
    <name evidence="3" type="ORF">GCM10010094_52330</name>
</gene>
<feature type="transmembrane region" description="Helical" evidence="2">
    <location>
        <begin position="375"/>
        <end position="393"/>
    </location>
</feature>
<feature type="transmembrane region" description="Helical" evidence="2">
    <location>
        <begin position="423"/>
        <end position="440"/>
    </location>
</feature>
<evidence type="ECO:0000313" key="4">
    <source>
        <dbReference type="Proteomes" id="UP000637788"/>
    </source>
</evidence>
<feature type="transmembrane region" description="Helical" evidence="2">
    <location>
        <begin position="452"/>
        <end position="470"/>
    </location>
</feature>
<evidence type="ECO:0000313" key="3">
    <source>
        <dbReference type="EMBL" id="GGK84689.1"/>
    </source>
</evidence>